<feature type="domain" description="Fibronectin type-III" evidence="18">
    <location>
        <begin position="299"/>
        <end position="396"/>
    </location>
</feature>
<keyword evidence="4 15" id="KW-0812">Transmembrane</keyword>
<feature type="domain" description="Tyrosine specific protein phosphatases" evidence="17">
    <location>
        <begin position="1013"/>
        <end position="1059"/>
    </location>
</feature>
<reference evidence="20" key="2">
    <citation type="submission" date="2025-08" db="UniProtKB">
        <authorList>
            <consortium name="Ensembl"/>
        </authorList>
    </citation>
    <scope>IDENTIFICATION</scope>
</reference>
<keyword evidence="21" id="KW-1185">Reference proteome</keyword>
<keyword evidence="10 15" id="KW-0472">Membrane</keyword>
<dbReference type="Gene3D" id="2.60.40.10">
    <property type="entry name" value="Immunoglobulins"/>
    <property type="match status" value="1"/>
</dbReference>
<name>H3C603_TETNG</name>
<keyword evidence="6" id="KW-0677">Repeat</keyword>
<dbReference type="PROSITE" id="PS50853">
    <property type="entry name" value="FN3"/>
    <property type="match status" value="1"/>
</dbReference>
<dbReference type="InterPro" id="IPR000387">
    <property type="entry name" value="Tyr_Pase_dom"/>
</dbReference>
<dbReference type="SUPFAM" id="SSF51069">
    <property type="entry name" value="Carbonic anhydrase"/>
    <property type="match status" value="1"/>
</dbReference>
<dbReference type="Ensembl" id="ENSTNIT00000000071.1">
    <property type="protein sequence ID" value="ENSTNIP00000003673.1"/>
    <property type="gene ID" value="ENSTNIG00000010416.1"/>
</dbReference>
<dbReference type="PRINTS" id="PR00700">
    <property type="entry name" value="PRTYPHPHTASE"/>
</dbReference>
<dbReference type="Gene3D" id="3.90.190.10">
    <property type="entry name" value="Protein tyrosine phosphatase superfamily"/>
    <property type="match status" value="2"/>
</dbReference>
<dbReference type="InterPro" id="IPR013783">
    <property type="entry name" value="Ig-like_fold"/>
</dbReference>
<dbReference type="InParanoid" id="H3C603"/>
<evidence type="ECO:0000256" key="4">
    <source>
        <dbReference type="ARBA" id="ARBA00022692"/>
    </source>
</evidence>
<evidence type="ECO:0000256" key="12">
    <source>
        <dbReference type="ARBA" id="ARBA00023180"/>
    </source>
</evidence>
<dbReference type="InterPro" id="IPR036116">
    <property type="entry name" value="FN3_sf"/>
</dbReference>
<evidence type="ECO:0000256" key="9">
    <source>
        <dbReference type="ARBA" id="ARBA00022989"/>
    </source>
</evidence>
<evidence type="ECO:0000256" key="14">
    <source>
        <dbReference type="SAM" id="MobiDB-lite"/>
    </source>
</evidence>
<evidence type="ECO:0000256" key="2">
    <source>
        <dbReference type="ARBA" id="ARBA00006246"/>
    </source>
</evidence>
<evidence type="ECO:0000256" key="13">
    <source>
        <dbReference type="ARBA" id="ARBA00051722"/>
    </source>
</evidence>
<dbReference type="Gene3D" id="3.10.200.10">
    <property type="entry name" value="Alpha carbonic anhydrase"/>
    <property type="match status" value="1"/>
</dbReference>
<evidence type="ECO:0000313" key="21">
    <source>
        <dbReference type="Proteomes" id="UP000007303"/>
    </source>
</evidence>
<evidence type="ECO:0000259" key="19">
    <source>
        <dbReference type="PROSITE" id="PS51144"/>
    </source>
</evidence>
<dbReference type="CDD" id="cd03122">
    <property type="entry name" value="alpha_CARP_receptor_like"/>
    <property type="match status" value="1"/>
</dbReference>
<dbReference type="PROSITE" id="PS51144">
    <property type="entry name" value="ALPHA_CA_2"/>
    <property type="match status" value="1"/>
</dbReference>
<reference evidence="21" key="1">
    <citation type="journal article" date="2004" name="Nature">
        <title>Genome duplication in the teleost fish Tetraodon nigroviridis reveals the early vertebrate proto-karyotype.</title>
        <authorList>
            <person name="Jaillon O."/>
            <person name="Aury J.-M."/>
            <person name="Brunet F."/>
            <person name="Petit J.-L."/>
            <person name="Stange-Thomann N."/>
            <person name="Mauceli E."/>
            <person name="Bouneau L."/>
            <person name="Fischer C."/>
            <person name="Ozouf-Costaz C."/>
            <person name="Bernot A."/>
            <person name="Nicaud S."/>
            <person name="Jaffe D."/>
            <person name="Fisher S."/>
            <person name="Lutfalla G."/>
            <person name="Dossat C."/>
            <person name="Segurens B."/>
            <person name="Dasilva C."/>
            <person name="Salanoubat M."/>
            <person name="Levy M."/>
            <person name="Boudet N."/>
            <person name="Castellano S."/>
            <person name="Anthouard V."/>
            <person name="Jubin C."/>
            <person name="Castelli V."/>
            <person name="Katinka M."/>
            <person name="Vacherie B."/>
            <person name="Biemont C."/>
            <person name="Skalli Z."/>
            <person name="Cattolico L."/>
            <person name="Poulain J."/>
            <person name="De Berardinis V."/>
            <person name="Cruaud C."/>
            <person name="Duprat S."/>
            <person name="Brottier P."/>
            <person name="Coutanceau J.-P."/>
            <person name="Gouzy J."/>
            <person name="Parra G."/>
            <person name="Lardier G."/>
            <person name="Chapple C."/>
            <person name="McKernan K.J."/>
            <person name="McEwan P."/>
            <person name="Bosak S."/>
            <person name="Kellis M."/>
            <person name="Volff J.-N."/>
            <person name="Guigo R."/>
            <person name="Zody M.C."/>
            <person name="Mesirov J."/>
            <person name="Lindblad-Toh K."/>
            <person name="Birren B."/>
            <person name="Nusbaum C."/>
            <person name="Kahn D."/>
            <person name="Robinson-Rechavi M."/>
            <person name="Laudet V."/>
            <person name="Schachter V."/>
            <person name="Quetier F."/>
            <person name="Saurin W."/>
            <person name="Scarpelli C."/>
            <person name="Wincker P."/>
            <person name="Lander E.S."/>
            <person name="Weissenbach J."/>
            <person name="Roest Crollius H."/>
        </authorList>
    </citation>
    <scope>NUCLEOTIDE SEQUENCE [LARGE SCALE GENOMIC DNA]</scope>
</reference>
<dbReference type="InterPro" id="IPR036398">
    <property type="entry name" value="CA_dom_sf"/>
</dbReference>
<keyword evidence="12" id="KW-0325">Glycoprotein</keyword>
<feature type="transmembrane region" description="Helical" evidence="15">
    <location>
        <begin position="694"/>
        <end position="719"/>
    </location>
</feature>
<comment type="subcellular location">
    <subcellularLocation>
        <location evidence="1">Membrane</location>
        <topology evidence="1">Single-pass type I membrane protein</topology>
    </subcellularLocation>
</comment>
<protein>
    <recommendedName>
        <fullName evidence="3">protein-tyrosine-phosphatase</fullName>
        <ecNumber evidence="3">3.1.3.48</ecNumber>
    </recommendedName>
</protein>
<feature type="compositionally biased region" description="Low complexity" evidence="14">
    <location>
        <begin position="487"/>
        <end position="508"/>
    </location>
</feature>
<dbReference type="Pfam" id="PF00194">
    <property type="entry name" value="Carb_anhydrase"/>
    <property type="match status" value="1"/>
</dbReference>
<comment type="similarity">
    <text evidence="2">Belongs to the protein-tyrosine phosphatase family. Receptor class 5 subfamily.</text>
</comment>
<feature type="transmembrane region" description="Helical" evidence="15">
    <location>
        <begin position="1004"/>
        <end position="1025"/>
    </location>
</feature>
<feature type="domain" description="Tyrosine specific protein phosphatases" evidence="17">
    <location>
        <begin position="1278"/>
        <end position="1349"/>
    </location>
</feature>
<feature type="domain" description="Alpha-carbonic anhydrase" evidence="19">
    <location>
        <begin position="8"/>
        <end position="272"/>
    </location>
</feature>
<evidence type="ECO:0000256" key="8">
    <source>
        <dbReference type="ARBA" id="ARBA00022912"/>
    </source>
</evidence>
<keyword evidence="9 15" id="KW-1133">Transmembrane helix</keyword>
<evidence type="ECO:0000256" key="10">
    <source>
        <dbReference type="ARBA" id="ARBA00023136"/>
    </source>
</evidence>
<evidence type="ECO:0000259" key="17">
    <source>
        <dbReference type="PROSITE" id="PS50056"/>
    </source>
</evidence>
<accession>H3C603</accession>
<dbReference type="SUPFAM" id="SSF52799">
    <property type="entry name" value="(Phosphotyrosine protein) phosphatases II"/>
    <property type="match status" value="2"/>
</dbReference>
<dbReference type="InterPro" id="IPR003961">
    <property type="entry name" value="FN3_dom"/>
</dbReference>
<dbReference type="CDD" id="cd00063">
    <property type="entry name" value="FN3"/>
    <property type="match status" value="1"/>
</dbReference>
<dbReference type="SMART" id="SM00060">
    <property type="entry name" value="FN3"/>
    <property type="match status" value="1"/>
</dbReference>
<evidence type="ECO:0000256" key="6">
    <source>
        <dbReference type="ARBA" id="ARBA00022737"/>
    </source>
</evidence>
<feature type="region of interest" description="Disordered" evidence="14">
    <location>
        <begin position="487"/>
        <end position="585"/>
    </location>
</feature>
<comment type="catalytic activity">
    <reaction evidence="13">
        <text>O-phospho-L-tyrosyl-[protein] + H2O = L-tyrosyl-[protein] + phosphate</text>
        <dbReference type="Rhea" id="RHEA:10684"/>
        <dbReference type="Rhea" id="RHEA-COMP:10136"/>
        <dbReference type="Rhea" id="RHEA-COMP:20101"/>
        <dbReference type="ChEBI" id="CHEBI:15377"/>
        <dbReference type="ChEBI" id="CHEBI:43474"/>
        <dbReference type="ChEBI" id="CHEBI:46858"/>
        <dbReference type="ChEBI" id="CHEBI:61978"/>
        <dbReference type="EC" id="3.1.3.48"/>
    </reaction>
</comment>
<dbReference type="InterPro" id="IPR041887">
    <property type="entry name" value="Alpha_CARP_receptor-type"/>
</dbReference>
<feature type="compositionally biased region" description="Low complexity" evidence="14">
    <location>
        <begin position="516"/>
        <end position="525"/>
    </location>
</feature>
<dbReference type="STRING" id="99883.ENSTNIP00000003673"/>
<evidence type="ECO:0000256" key="5">
    <source>
        <dbReference type="ARBA" id="ARBA00022729"/>
    </source>
</evidence>
<dbReference type="InterPro" id="IPR050348">
    <property type="entry name" value="Protein-Tyr_Phosphatase"/>
</dbReference>
<evidence type="ECO:0000256" key="7">
    <source>
        <dbReference type="ARBA" id="ARBA00022801"/>
    </source>
</evidence>
<dbReference type="GO" id="GO:0004725">
    <property type="term" value="F:protein tyrosine phosphatase activity"/>
    <property type="evidence" value="ECO:0007669"/>
    <property type="project" value="UniProtKB-EC"/>
</dbReference>
<evidence type="ECO:0000313" key="20">
    <source>
        <dbReference type="Ensembl" id="ENSTNIP00000003673.1"/>
    </source>
</evidence>
<organism evidence="20 21">
    <name type="scientific">Tetraodon nigroviridis</name>
    <name type="common">Spotted green pufferfish</name>
    <name type="synonym">Chelonodon nigroviridis</name>
    <dbReference type="NCBI Taxonomy" id="99883"/>
    <lineage>
        <taxon>Eukaryota</taxon>
        <taxon>Metazoa</taxon>
        <taxon>Chordata</taxon>
        <taxon>Craniata</taxon>
        <taxon>Vertebrata</taxon>
        <taxon>Euteleostomi</taxon>
        <taxon>Actinopterygii</taxon>
        <taxon>Neopterygii</taxon>
        <taxon>Teleostei</taxon>
        <taxon>Neoteleostei</taxon>
        <taxon>Acanthomorphata</taxon>
        <taxon>Eupercaria</taxon>
        <taxon>Tetraodontiformes</taxon>
        <taxon>Tetradontoidea</taxon>
        <taxon>Tetraodontidae</taxon>
        <taxon>Tetraodon</taxon>
    </lineage>
</organism>
<evidence type="ECO:0000256" key="3">
    <source>
        <dbReference type="ARBA" id="ARBA00013064"/>
    </source>
</evidence>
<dbReference type="FunFam" id="3.90.190.10:FF:000013">
    <property type="entry name" value="receptor-type tyrosine-protein phosphatase zeta isoform X1"/>
    <property type="match status" value="1"/>
</dbReference>
<keyword evidence="5" id="KW-0732">Signal</keyword>
<evidence type="ECO:0000256" key="11">
    <source>
        <dbReference type="ARBA" id="ARBA00023157"/>
    </source>
</evidence>
<proteinExistence type="inferred from homology"/>
<dbReference type="InterPro" id="IPR001148">
    <property type="entry name" value="CA_dom"/>
</dbReference>
<feature type="domain" description="Tyrosine-protein phosphatase" evidence="16">
    <location>
        <begin position="807"/>
        <end position="1068"/>
    </location>
</feature>
<reference evidence="20" key="3">
    <citation type="submission" date="2025-09" db="UniProtKB">
        <authorList>
            <consortium name="Ensembl"/>
        </authorList>
    </citation>
    <scope>IDENTIFICATION</scope>
</reference>
<feature type="compositionally biased region" description="Low complexity" evidence="14">
    <location>
        <begin position="413"/>
        <end position="431"/>
    </location>
</feature>
<evidence type="ECO:0000256" key="1">
    <source>
        <dbReference type="ARBA" id="ARBA00004479"/>
    </source>
</evidence>
<sequence length="1379" mass="149033">QRKFSEDMDWSYAGTLNQNHWAKKFPSCSNAKQSPINIEENLAQVQRQHQELTFEGWDQPTTSRTSIKNDGKTVAVNVGGDFYVSGGALRSKFKVGRITFHWGRCNASTDGSEHSVDGARYPLEMQIYCYQPQSSQSLDESIKAGGRIAALAVLFEISSEDNSNYGAIVDGVRAVSRYGKSAQVSAFTLGGLLPNSTEKYFTYSGSLTTPPCSETVEWIVFRNPAAISEEQLETFCEVMTMQQAGYVMLMDYLQNNYREQQRFMGQVFSSYTGQEEVLTDETTSIFRPLATSHVVCSSEPENVQAAAHNGSSLLVTWERPRAVYDAAIDKYWVSYAPADGEQATPSVYLTDGDQDVGAILSDLLANSSYAVQVAAVCSSGLQGRRSAPVTYWTSGFASTRLHDPPSLAPPLLPSSAPAPAADSSPASLPSSVHRHGDTFEEVSSGASWSWSSSWSLGWDPASLASSSLAPGSSTGVGGFLGSGSSLGPEVSAPAAGSPSWPDPSDSPAAAPPLSPSPSGSGQSDGLYDNETSWDFSISERTDREEEEEEEPAAGKEPAAGPPPGASSGTNQEPSTVPGPAEPGQVQAAVGNEPVLAREDASAVVFTLSGRQGAAELQPGPLLPTGHVNRHPSWRRSALSWVWHPEVRGQRSSHHLSSGDSEPGPSSCWAEPSSLDVGSSSHESRVGPGLDRGTAVLPLAVVSALAAVGLLVLVGVLVYWRVWVLVQSRTFPNICSHTPGPGSAGSRRSKTCFQTAHFYVEDSSSPRVMRPCSGVSPAHPRSPAGDQMPFSPAQFLRHVKQLHRTGSFHREFQEVQTCTVDVDLGGDGSKLPDSSNIPACEGLLSYDHGRARLLPQAAEDAGDLNATFVDGFGAPCSYITARAPLGGSAGDFWRLIWEQQVGVVVMMDSRGEGEPYWPSAAPQVYGGYRVAPRSSSVLADYALRTFTLSCLQAQKGCQRGRSPERSLTHFQFTQWPDVGVADSPLPLLSLVRRSVGRRVSARAPWALLTVCVRSTGVGGAGTYIVLDSMLQQMRAQNAVDVGAFLRLQRQHLVQTEEQFVFIHDALAEAIVCGETEVAAEHLHRYVDQLLEAGPAGRTRLGTQFKLLCRSASACDRSAALLDCNRSKNCVGAVMPAERWRVRLVVTEEDTSDYINASFVAGYRHSSQFILTQNPLPGTMRDFWRMVWDHGVRTIVSLPAAPSGQEDEEVDLWPQLGRPISFERFRVTRQNQDRVCWTGEDQLEVHRYLLESTKDEVVLEVRRYCAPRWPNPDGPISSTLELVATVKNQSGGTDTPTVVHDRVGGATAATFCALASLTEQLEDRGSVDVFQVAQVISARRPGVFSQVDDLRLLYEALLTRVRSDASVAAWSGPADSLDWLV</sequence>
<keyword evidence="8" id="KW-0904">Protein phosphatase</keyword>
<dbReference type="PANTHER" id="PTHR19134">
    <property type="entry name" value="RECEPTOR-TYPE TYROSINE-PROTEIN PHOSPHATASE"/>
    <property type="match status" value="1"/>
</dbReference>
<dbReference type="Proteomes" id="UP000007303">
    <property type="component" value="Unassembled WGS sequence"/>
</dbReference>
<evidence type="ECO:0000256" key="15">
    <source>
        <dbReference type="SAM" id="Phobius"/>
    </source>
</evidence>
<dbReference type="SUPFAM" id="SSF49265">
    <property type="entry name" value="Fibronectin type III"/>
    <property type="match status" value="1"/>
</dbReference>
<dbReference type="PROSITE" id="PS50055">
    <property type="entry name" value="TYR_PHOSPHATASE_PTP"/>
    <property type="match status" value="2"/>
</dbReference>
<dbReference type="InterPro" id="IPR000242">
    <property type="entry name" value="PTP_cat"/>
</dbReference>
<evidence type="ECO:0000259" key="16">
    <source>
        <dbReference type="PROSITE" id="PS50055"/>
    </source>
</evidence>
<dbReference type="OMA" id="NISHGYI"/>
<dbReference type="EC" id="3.1.3.48" evidence="3"/>
<feature type="region of interest" description="Disordered" evidence="14">
    <location>
        <begin position="648"/>
        <end position="686"/>
    </location>
</feature>
<dbReference type="PROSITE" id="PS50056">
    <property type="entry name" value="TYR_PHOSPHATASE_2"/>
    <property type="match status" value="2"/>
</dbReference>
<dbReference type="Pfam" id="PF00041">
    <property type="entry name" value="fn3"/>
    <property type="match status" value="1"/>
</dbReference>
<feature type="domain" description="Tyrosine-protein phosphatase" evidence="16">
    <location>
        <begin position="1099"/>
        <end position="1358"/>
    </location>
</feature>
<evidence type="ECO:0000259" key="18">
    <source>
        <dbReference type="PROSITE" id="PS50853"/>
    </source>
</evidence>
<dbReference type="GeneTree" id="ENSGT00940000155529"/>
<keyword evidence="7" id="KW-0378">Hydrolase</keyword>
<feature type="region of interest" description="Disordered" evidence="14">
    <location>
        <begin position="404"/>
        <end position="434"/>
    </location>
</feature>
<dbReference type="SMART" id="SM00194">
    <property type="entry name" value="PTPc"/>
    <property type="match status" value="2"/>
</dbReference>
<dbReference type="InterPro" id="IPR029021">
    <property type="entry name" value="Prot-tyrosine_phosphatase-like"/>
</dbReference>
<dbReference type="SMART" id="SM01057">
    <property type="entry name" value="Carb_anhydrase"/>
    <property type="match status" value="1"/>
</dbReference>
<dbReference type="PANTHER" id="PTHR19134:SF461">
    <property type="entry name" value="RECEPTOR-TYPE TYROSINE-PROTEIN PHOSPHATASE ZETA"/>
    <property type="match status" value="1"/>
</dbReference>
<dbReference type="SMART" id="SM00404">
    <property type="entry name" value="PTPc_motif"/>
    <property type="match status" value="2"/>
</dbReference>
<dbReference type="GO" id="GO:0016020">
    <property type="term" value="C:membrane"/>
    <property type="evidence" value="ECO:0007669"/>
    <property type="project" value="UniProtKB-SubCell"/>
</dbReference>
<keyword evidence="11" id="KW-1015">Disulfide bond</keyword>
<dbReference type="Pfam" id="PF00102">
    <property type="entry name" value="Y_phosphatase"/>
    <property type="match status" value="2"/>
</dbReference>
<dbReference type="InterPro" id="IPR003595">
    <property type="entry name" value="Tyr_Pase_cat"/>
</dbReference>